<dbReference type="EMBL" id="UFZQ01000001">
    <property type="protein sequence ID" value="STE84229.1"/>
    <property type="molecule type" value="Genomic_DNA"/>
</dbReference>
<name>A0A376KNC7_ECOLX</name>
<accession>A0A376KNC7</accession>
<evidence type="ECO:0000313" key="1">
    <source>
        <dbReference type="EMBL" id="STE84229.1"/>
    </source>
</evidence>
<gene>
    <name evidence="1" type="ORF">NCTC10418_01911</name>
</gene>
<sequence>MTLKSVHKQLKEHLYTLYSVLPASTKAIELRNRTSCRAIALTFLYQAIMDYKRNHALLGLSSRETIIHMLYEDAKLTITDLEQIQLSLVLKILAPPFCANRRQCFSRFFCNGSRHDSMA</sequence>
<organism evidence="1 2">
    <name type="scientific">Escherichia coli</name>
    <dbReference type="NCBI Taxonomy" id="562"/>
    <lineage>
        <taxon>Bacteria</taxon>
        <taxon>Pseudomonadati</taxon>
        <taxon>Pseudomonadota</taxon>
        <taxon>Gammaproteobacteria</taxon>
        <taxon>Enterobacterales</taxon>
        <taxon>Enterobacteriaceae</taxon>
        <taxon>Escherichia</taxon>
    </lineage>
</organism>
<reference evidence="1 2" key="1">
    <citation type="submission" date="2018-06" db="EMBL/GenBank/DDBJ databases">
        <authorList>
            <consortium name="Pathogen Informatics"/>
            <person name="Doyle S."/>
        </authorList>
    </citation>
    <scope>NUCLEOTIDE SEQUENCE [LARGE SCALE GENOMIC DNA]</scope>
    <source>
        <strain evidence="1 2">NCTC10418</strain>
    </source>
</reference>
<evidence type="ECO:0000313" key="2">
    <source>
        <dbReference type="Proteomes" id="UP000255460"/>
    </source>
</evidence>
<protein>
    <submittedName>
        <fullName evidence="1">Uncharacterized protein</fullName>
    </submittedName>
</protein>
<dbReference type="Proteomes" id="UP000255460">
    <property type="component" value="Unassembled WGS sequence"/>
</dbReference>
<dbReference type="AlphaFoldDB" id="A0A376KNC7"/>
<proteinExistence type="predicted"/>